<name>A0A348B136_9CREN</name>
<dbReference type="Proteomes" id="UP000276741">
    <property type="component" value="Chromosome"/>
</dbReference>
<evidence type="ECO:0000313" key="2">
    <source>
        <dbReference type="Proteomes" id="UP000276741"/>
    </source>
</evidence>
<dbReference type="EMBL" id="AP018553">
    <property type="protein sequence ID" value="BBD71888.1"/>
    <property type="molecule type" value="Genomic_DNA"/>
</dbReference>
<reference evidence="2" key="1">
    <citation type="submission" date="2018-04" db="EMBL/GenBank/DDBJ databases">
        <title>Complete genome sequence of Sulfodiicoccus acidiphilus strain HS-1.</title>
        <authorList>
            <person name="Sakai H.D."/>
            <person name="Kurosawa N."/>
        </authorList>
    </citation>
    <scope>NUCLEOTIDE SEQUENCE [LARGE SCALE GENOMIC DNA]</scope>
    <source>
        <strain evidence="2">HS-1</strain>
    </source>
</reference>
<keyword evidence="2" id="KW-1185">Reference proteome</keyword>
<accession>A0A348B136</accession>
<gene>
    <name evidence="1" type="ORF">HS1genome_0277</name>
</gene>
<dbReference type="KEGG" id="sacd:HS1genome_0277"/>
<dbReference type="AlphaFoldDB" id="A0A348B136"/>
<evidence type="ECO:0000313" key="1">
    <source>
        <dbReference type="EMBL" id="BBD71888.1"/>
    </source>
</evidence>
<protein>
    <submittedName>
        <fullName evidence="1">Uncharacterized protein</fullName>
    </submittedName>
</protein>
<organism evidence="1 2">
    <name type="scientific">Sulfodiicoccus acidiphilus</name>
    <dbReference type="NCBI Taxonomy" id="1670455"/>
    <lineage>
        <taxon>Archaea</taxon>
        <taxon>Thermoproteota</taxon>
        <taxon>Thermoprotei</taxon>
        <taxon>Sulfolobales</taxon>
        <taxon>Sulfolobaceae</taxon>
        <taxon>Sulfodiicoccus</taxon>
    </lineage>
</organism>
<proteinExistence type="predicted"/>
<sequence length="273" mass="31035">MVVRTRLNPNATAKLVEAVRNGKSDESIYVVTHHDRWLGESDKWMEAHLSKLDAGQYRIHALSVPSRGALHPFPRSWGMEFLMRNSTVNDIKLCVDLSPELGGSYGSPGLMWIGSNSVDPYGDCFPLFRRGVPSVGPSLESLRDLIRKDVKLSFEEVKGKLRETASLLPVELKARLLNLYDVADRESTVRLFNRLHGAMQATGERAVVIPFHKVVAVNRARILRKSIYLDSGHQVNWDPNLDLRRWNVYARELVKAWTEEYLEFLEAGLKEIL</sequence>